<sequence length="143" mass="16703">MTLRTVTALYKKLISQSWLNHILQTNTWLQTLKRIIIVVERTPVLFLFKFNEDGTLEFDKKYETKADIVSVASSDNDKLIVSIDDREQQLEIFTIKGEGELVKEDNESELVSEINRLNTSVVDSPEDVVPLFMIWYLRKRSEH</sequence>
<organism evidence="1 2">
    <name type="scientific">Ambrosiozyma monospora</name>
    <name type="common">Yeast</name>
    <name type="synonym">Endomycopsis monosporus</name>
    <dbReference type="NCBI Taxonomy" id="43982"/>
    <lineage>
        <taxon>Eukaryota</taxon>
        <taxon>Fungi</taxon>
        <taxon>Dikarya</taxon>
        <taxon>Ascomycota</taxon>
        <taxon>Saccharomycotina</taxon>
        <taxon>Pichiomycetes</taxon>
        <taxon>Pichiales</taxon>
        <taxon>Pichiaceae</taxon>
        <taxon>Ambrosiozyma</taxon>
    </lineage>
</organism>
<evidence type="ECO:0000313" key="2">
    <source>
        <dbReference type="Proteomes" id="UP001165064"/>
    </source>
</evidence>
<reference evidence="1" key="1">
    <citation type="submission" date="2023-04" db="EMBL/GenBank/DDBJ databases">
        <title>Ambrosiozyma monospora NBRC 10751.</title>
        <authorList>
            <person name="Ichikawa N."/>
            <person name="Sato H."/>
            <person name="Tonouchi N."/>
        </authorList>
    </citation>
    <scope>NUCLEOTIDE SEQUENCE</scope>
    <source>
        <strain evidence="1">NBRC 10751</strain>
    </source>
</reference>
<keyword evidence="2" id="KW-1185">Reference proteome</keyword>
<dbReference type="Proteomes" id="UP001165064">
    <property type="component" value="Unassembled WGS sequence"/>
</dbReference>
<accession>A0ACB5U0T7</accession>
<protein>
    <submittedName>
        <fullName evidence="1">Unnamed protein product</fullName>
    </submittedName>
</protein>
<dbReference type="EMBL" id="BSXS01010256">
    <property type="protein sequence ID" value="GME97814.1"/>
    <property type="molecule type" value="Genomic_DNA"/>
</dbReference>
<proteinExistence type="predicted"/>
<name>A0ACB5U0T7_AMBMO</name>
<comment type="caution">
    <text evidence="1">The sequence shown here is derived from an EMBL/GenBank/DDBJ whole genome shotgun (WGS) entry which is preliminary data.</text>
</comment>
<evidence type="ECO:0000313" key="1">
    <source>
        <dbReference type="EMBL" id="GME97814.1"/>
    </source>
</evidence>
<gene>
    <name evidence="1" type="ORF">Amon02_001033400</name>
</gene>